<comment type="caution">
    <text evidence="1">The sequence shown here is derived from an EMBL/GenBank/DDBJ whole genome shotgun (WGS) entry which is preliminary data.</text>
</comment>
<evidence type="ECO:0000313" key="2">
    <source>
        <dbReference type="Proteomes" id="UP001500403"/>
    </source>
</evidence>
<organism evidence="1 2">
    <name type="scientific">Streptomyces enissocaesilis</name>
    <dbReference type="NCBI Taxonomy" id="332589"/>
    <lineage>
        <taxon>Bacteria</taxon>
        <taxon>Bacillati</taxon>
        <taxon>Actinomycetota</taxon>
        <taxon>Actinomycetes</taxon>
        <taxon>Kitasatosporales</taxon>
        <taxon>Streptomycetaceae</taxon>
        <taxon>Streptomyces</taxon>
        <taxon>Streptomyces rochei group</taxon>
    </lineage>
</organism>
<reference evidence="2" key="1">
    <citation type="journal article" date="2019" name="Int. J. Syst. Evol. Microbiol.">
        <title>The Global Catalogue of Microorganisms (GCM) 10K type strain sequencing project: providing services to taxonomists for standard genome sequencing and annotation.</title>
        <authorList>
            <consortium name="The Broad Institute Genomics Platform"/>
            <consortium name="The Broad Institute Genome Sequencing Center for Infectious Disease"/>
            <person name="Wu L."/>
            <person name="Ma J."/>
        </authorList>
    </citation>
    <scope>NUCLEOTIDE SEQUENCE [LARGE SCALE GENOMIC DNA]</scope>
    <source>
        <strain evidence="2">JCM 9088</strain>
    </source>
</reference>
<keyword evidence="2" id="KW-1185">Reference proteome</keyword>
<dbReference type="RefSeq" id="WP_344494318.1">
    <property type="nucleotide sequence ID" value="NZ_BAAAUD010000022.1"/>
</dbReference>
<dbReference type="EMBL" id="BAAAUD010000022">
    <property type="protein sequence ID" value="GAA2938096.1"/>
    <property type="molecule type" value="Genomic_DNA"/>
</dbReference>
<protein>
    <submittedName>
        <fullName evidence="1">Uncharacterized protein</fullName>
    </submittedName>
</protein>
<accession>A0ABP6JN59</accession>
<sequence>MAGTDIDYAARVAKGAALLDEKKPGWENQIALDTLNISDGTCCVTAQLSGVGSWITGMNQLGLSMDAYVATASTPVRTTTKPTRMTRPTCSGRT</sequence>
<proteinExistence type="predicted"/>
<gene>
    <name evidence="1" type="ORF">GCM10010446_24320</name>
</gene>
<evidence type="ECO:0000313" key="1">
    <source>
        <dbReference type="EMBL" id="GAA2938096.1"/>
    </source>
</evidence>
<dbReference type="Proteomes" id="UP001500403">
    <property type="component" value="Unassembled WGS sequence"/>
</dbReference>
<name>A0ABP6JN59_9ACTN</name>